<dbReference type="InterPro" id="IPR002941">
    <property type="entry name" value="DNA_methylase_N4/N6"/>
</dbReference>
<dbReference type="RefSeq" id="WP_303540391.1">
    <property type="nucleotide sequence ID" value="NZ_JAUOTP010000002.1"/>
</dbReference>
<dbReference type="GO" id="GO:0032259">
    <property type="term" value="P:methylation"/>
    <property type="evidence" value="ECO:0007669"/>
    <property type="project" value="UniProtKB-KW"/>
</dbReference>
<dbReference type="PROSITE" id="PS00092">
    <property type="entry name" value="N6_MTASE"/>
    <property type="match status" value="1"/>
</dbReference>
<evidence type="ECO:0000313" key="8">
    <source>
        <dbReference type="Proteomes" id="UP001169764"/>
    </source>
</evidence>
<comment type="caution">
    <text evidence="7">The sequence shown here is derived from an EMBL/GenBank/DDBJ whole genome shotgun (WGS) entry which is preliminary data.</text>
</comment>
<comment type="catalytic activity">
    <reaction evidence="5">
        <text>a 2'-deoxyadenosine in DNA + S-adenosyl-L-methionine = an N(6)-methyl-2'-deoxyadenosine in DNA + S-adenosyl-L-homocysteine + H(+)</text>
        <dbReference type="Rhea" id="RHEA:15197"/>
        <dbReference type="Rhea" id="RHEA-COMP:12418"/>
        <dbReference type="Rhea" id="RHEA-COMP:12419"/>
        <dbReference type="ChEBI" id="CHEBI:15378"/>
        <dbReference type="ChEBI" id="CHEBI:57856"/>
        <dbReference type="ChEBI" id="CHEBI:59789"/>
        <dbReference type="ChEBI" id="CHEBI:90615"/>
        <dbReference type="ChEBI" id="CHEBI:90616"/>
        <dbReference type="EC" id="2.1.1.72"/>
    </reaction>
</comment>
<evidence type="ECO:0000256" key="3">
    <source>
        <dbReference type="ARBA" id="ARBA00022603"/>
    </source>
</evidence>
<name>A0ABT8Y6U2_9SPHN</name>
<dbReference type="EC" id="2.1.1.72" evidence="2"/>
<keyword evidence="8" id="KW-1185">Reference proteome</keyword>
<gene>
    <name evidence="7" type="ORF">Q4F19_04970</name>
</gene>
<dbReference type="EMBL" id="JAUOTP010000002">
    <property type="protein sequence ID" value="MDO6413727.1"/>
    <property type="molecule type" value="Genomic_DNA"/>
</dbReference>
<dbReference type="GO" id="GO:0008168">
    <property type="term" value="F:methyltransferase activity"/>
    <property type="evidence" value="ECO:0007669"/>
    <property type="project" value="UniProtKB-KW"/>
</dbReference>
<evidence type="ECO:0000313" key="7">
    <source>
        <dbReference type="EMBL" id="MDO6413727.1"/>
    </source>
</evidence>
<dbReference type="Gene3D" id="3.40.50.150">
    <property type="entry name" value="Vaccinia Virus protein VP39"/>
    <property type="match status" value="1"/>
</dbReference>
<evidence type="ECO:0000256" key="2">
    <source>
        <dbReference type="ARBA" id="ARBA00011900"/>
    </source>
</evidence>
<reference evidence="7" key="1">
    <citation type="submission" date="2023-07" db="EMBL/GenBank/DDBJ databases">
        <authorList>
            <person name="Kim M."/>
        </authorList>
    </citation>
    <scope>NUCLEOTIDE SEQUENCE</scope>
    <source>
        <strain evidence="7">BIUV-7</strain>
    </source>
</reference>
<proteinExistence type="inferred from homology"/>
<organism evidence="7 8">
    <name type="scientific">Sphingomonas natans</name>
    <dbReference type="NCBI Taxonomy" id="3063330"/>
    <lineage>
        <taxon>Bacteria</taxon>
        <taxon>Pseudomonadati</taxon>
        <taxon>Pseudomonadota</taxon>
        <taxon>Alphaproteobacteria</taxon>
        <taxon>Sphingomonadales</taxon>
        <taxon>Sphingomonadaceae</taxon>
        <taxon>Sphingomonas</taxon>
    </lineage>
</organism>
<sequence length="275" mass="31846">MVNRLHYGDNLDILRAHVRDESVDLVYLDPPFNSNASYNIIFAPPKAMRTRIDAQHAQIQAFEDSWHWNDTAEDAFDQVARSGKSKAFDLLNALRTFLGENDMMAYLTMMAVRLIELHRVLKPTGSLYLHCDPTASHYLKLLLDGVFGPEKFRTEIAWKRTFAHGNVGRAYGDITDAIFFYTKTDRYCWNQQYRQISGDKARSKYGSVDPDGRRWQSVTLRNPSARPNLHFPFTASNGTTYQPHPNGWSCNRERLQRYDAERRLHSQRRPAVRCA</sequence>
<evidence type="ECO:0000256" key="4">
    <source>
        <dbReference type="ARBA" id="ARBA00022679"/>
    </source>
</evidence>
<accession>A0ABT8Y6U2</accession>
<dbReference type="InterPro" id="IPR002052">
    <property type="entry name" value="DNA_methylase_N6_adenine_CS"/>
</dbReference>
<dbReference type="SUPFAM" id="SSF53335">
    <property type="entry name" value="S-adenosyl-L-methionine-dependent methyltransferases"/>
    <property type="match status" value="1"/>
</dbReference>
<evidence type="ECO:0000256" key="1">
    <source>
        <dbReference type="ARBA" id="ARBA00006594"/>
    </source>
</evidence>
<keyword evidence="3 7" id="KW-0489">Methyltransferase</keyword>
<evidence type="ECO:0000256" key="5">
    <source>
        <dbReference type="ARBA" id="ARBA00047942"/>
    </source>
</evidence>
<feature type="domain" description="DNA methylase N-4/N-6" evidence="6">
    <location>
        <begin position="23"/>
        <end position="203"/>
    </location>
</feature>
<keyword evidence="4" id="KW-0808">Transferase</keyword>
<protein>
    <recommendedName>
        <fullName evidence="2">site-specific DNA-methyltransferase (adenine-specific)</fullName>
        <ecNumber evidence="2">2.1.1.72</ecNumber>
    </recommendedName>
</protein>
<dbReference type="Pfam" id="PF01555">
    <property type="entry name" value="N6_N4_Mtase"/>
    <property type="match status" value="1"/>
</dbReference>
<dbReference type="InterPro" id="IPR029063">
    <property type="entry name" value="SAM-dependent_MTases_sf"/>
</dbReference>
<comment type="similarity">
    <text evidence="1">Belongs to the N(4)/N(6)-methyltransferase family.</text>
</comment>
<evidence type="ECO:0000259" key="6">
    <source>
        <dbReference type="Pfam" id="PF01555"/>
    </source>
</evidence>
<dbReference type="Proteomes" id="UP001169764">
    <property type="component" value="Unassembled WGS sequence"/>
</dbReference>